<dbReference type="InterPro" id="IPR014811">
    <property type="entry name" value="ArgoL1"/>
</dbReference>
<name>A0A067L5B4_JATCU</name>
<dbReference type="CDD" id="cd04657">
    <property type="entry name" value="Piwi_ago-like"/>
    <property type="match status" value="1"/>
</dbReference>
<dbReference type="GO" id="GO:0006417">
    <property type="term" value="P:regulation of translation"/>
    <property type="evidence" value="ECO:0007669"/>
    <property type="project" value="UniProtKB-KW"/>
</dbReference>
<dbReference type="SUPFAM" id="SSF101690">
    <property type="entry name" value="PAZ domain"/>
    <property type="match status" value="1"/>
</dbReference>
<dbReference type="PROSITE" id="PS50822">
    <property type="entry name" value="PIWI"/>
    <property type="match status" value="1"/>
</dbReference>
<dbReference type="OrthoDB" id="10252740at2759"/>
<dbReference type="Pfam" id="PF16486">
    <property type="entry name" value="ArgoN"/>
    <property type="match status" value="1"/>
</dbReference>
<dbReference type="Gene3D" id="3.40.50.2300">
    <property type="match status" value="1"/>
</dbReference>
<dbReference type="InterPro" id="IPR003165">
    <property type="entry name" value="Piwi"/>
</dbReference>
<keyword evidence="3" id="KW-0810">Translation regulation</keyword>
<evidence type="ECO:0000256" key="6">
    <source>
        <dbReference type="ARBA" id="ARBA00023274"/>
    </source>
</evidence>
<accession>A0A067L5B4</accession>
<dbReference type="InterPro" id="IPR045246">
    <property type="entry name" value="Piwi_ago-like"/>
</dbReference>
<dbReference type="PANTHER" id="PTHR22891">
    <property type="entry name" value="EUKARYOTIC TRANSLATION INITIATION FACTOR 2C"/>
    <property type="match status" value="1"/>
</dbReference>
<feature type="compositionally biased region" description="Low complexity" evidence="7">
    <location>
        <begin position="170"/>
        <end position="187"/>
    </location>
</feature>
<feature type="domain" description="PAZ" evidence="8">
    <location>
        <begin position="409"/>
        <end position="525"/>
    </location>
</feature>
<proteinExistence type="inferred from homology"/>
<dbReference type="InterPro" id="IPR036397">
    <property type="entry name" value="RNaseH_sf"/>
</dbReference>
<evidence type="ECO:0000259" key="9">
    <source>
        <dbReference type="PROSITE" id="PS50822"/>
    </source>
</evidence>
<evidence type="ECO:0000313" key="10">
    <source>
        <dbReference type="EMBL" id="KDP42423.1"/>
    </source>
</evidence>
<dbReference type="FunFam" id="2.170.260.10:FF:000008">
    <property type="entry name" value="Protein argonaute 7"/>
    <property type="match status" value="1"/>
</dbReference>
<dbReference type="PROSITE" id="PS50821">
    <property type="entry name" value="PAZ"/>
    <property type="match status" value="1"/>
</dbReference>
<evidence type="ECO:0000256" key="1">
    <source>
        <dbReference type="ARBA" id="ARBA00008201"/>
    </source>
</evidence>
<sequence length="1035" mass="116258">MDSGGYRGKAGAGAAAGGWRGRGRGIGRSGQDGSLGRGRSTGRSGGDHQYHTRQQFYHQQQQYNQQMWVSSQDGRGSGRYGGLRPTRGAYGGHGGEGRGRGWCQYAVPVQSQMELQRPSPESLPTVQSQMELRRPSPESLPTVQSQMELQRTFPETLPCDSPIVPEMQSLQISGQSPSSSSSSTSPPEVAGKLIPMKRPDNGGKKDIRRISLHANHFRVKYNPETIIRHYDIDVKLDMPTKNNLPTTFSKTVLSAVRDKLFSDDPTRFPSLSMTAYDGEKNIFSTESLPTGKFKLELSNEEGSKIQSFKVQVQLVNELKYEKLDSYLSGLTFTIPRDVLQAMDVVTKENPTKQMIYVGKSFHSTRPYLQVDLGRGVIASEGIKHSLKTTSQGAALCLDYSVLPLRKPMPVIDYLREDIRGFDLNNFASFRKKVENALKGLKVTVTHRSSNHRYKIAALTDENVQDICFDLEDLSGDQIPLRRVSLVEYFKEKYSKDIMYKDIPCLDLGKSNRKIYVPMEFCAITAGQRYGKERLEKYQAEKLRKISLAPPKVRESTIYGMIRSGDGPCGGGICKNFGIEADMNMTSVIGRVIEPPELKLGTSRGRWMKATVDRRKCDWNLNRNSVISSKPITVWGVIDFGTFSIERFIPDLISRCYRLNINMEKPVFYKRLQMGLLYEADNLHQLLENVKDESFKIGGSHLQILLCVLPEQDPGYNNLKWISETKVGILTQCCLSANANKSKDQFLANVALKINAKLGGSNMELLTQPQCLQSKSHVMFIGVDSNRPGPLNATSPSIAAVVATMNWPAANQYATRICPQDNRAEKILKIGTMCLQLVNTYAQLNQVRPDKIVLFRDGVSDNQFDMVLNEELRDIKRTFRAQNYFPTITIVVAQKRHTTRLFLDGDREENVPPGTVVDTKITSLVGFDFYLCSHFGHIGTSKPAHYHVLWDENDFTSDQLQELIYGMCFTSAQCTKPVSLVPPVCYADRAAYRGRLYHDSIEWDHSSASSSSSSKASFDEKFYRLHPNLENSMFFI</sequence>
<feature type="compositionally biased region" description="Gly residues" evidence="7">
    <location>
        <begin position="1"/>
        <end position="36"/>
    </location>
</feature>
<feature type="region of interest" description="Disordered" evidence="7">
    <location>
        <begin position="170"/>
        <end position="205"/>
    </location>
</feature>
<gene>
    <name evidence="10" type="ORF">JCGZ_00220</name>
</gene>
<dbReference type="KEGG" id="jcu:105629743"/>
<keyword evidence="6" id="KW-0687">Ribonucleoprotein</keyword>
<dbReference type="GO" id="GO:0003723">
    <property type="term" value="F:RNA binding"/>
    <property type="evidence" value="ECO:0007669"/>
    <property type="project" value="UniProtKB-KW"/>
</dbReference>
<evidence type="ECO:0000256" key="7">
    <source>
        <dbReference type="SAM" id="MobiDB-lite"/>
    </source>
</evidence>
<keyword evidence="4" id="KW-0694">RNA-binding</keyword>
<protein>
    <submittedName>
        <fullName evidence="10">Uncharacterized protein</fullName>
    </submittedName>
</protein>
<dbReference type="SMART" id="SM00949">
    <property type="entry name" value="PAZ"/>
    <property type="match status" value="1"/>
</dbReference>
<dbReference type="Pfam" id="PF02170">
    <property type="entry name" value="PAZ"/>
    <property type="match status" value="1"/>
</dbReference>
<evidence type="ECO:0000256" key="4">
    <source>
        <dbReference type="ARBA" id="ARBA00022884"/>
    </source>
</evidence>
<feature type="region of interest" description="Disordered" evidence="7">
    <location>
        <begin position="62"/>
        <end position="97"/>
    </location>
</feature>
<dbReference type="Gene3D" id="3.30.420.10">
    <property type="entry name" value="Ribonuclease H-like superfamily/Ribonuclease H"/>
    <property type="match status" value="1"/>
</dbReference>
<feature type="domain" description="Piwi" evidence="9">
    <location>
        <begin position="703"/>
        <end position="998"/>
    </location>
</feature>
<evidence type="ECO:0000259" key="8">
    <source>
        <dbReference type="PROSITE" id="PS50821"/>
    </source>
</evidence>
<dbReference type="GO" id="GO:0031047">
    <property type="term" value="P:regulatory ncRNA-mediated gene silencing"/>
    <property type="evidence" value="ECO:0007669"/>
    <property type="project" value="UniProtKB-KW"/>
</dbReference>
<organism evidence="10 11">
    <name type="scientific">Jatropha curcas</name>
    <name type="common">Barbados nut</name>
    <dbReference type="NCBI Taxonomy" id="180498"/>
    <lineage>
        <taxon>Eukaryota</taxon>
        <taxon>Viridiplantae</taxon>
        <taxon>Streptophyta</taxon>
        <taxon>Embryophyta</taxon>
        <taxon>Tracheophyta</taxon>
        <taxon>Spermatophyta</taxon>
        <taxon>Magnoliopsida</taxon>
        <taxon>eudicotyledons</taxon>
        <taxon>Gunneridae</taxon>
        <taxon>Pentapetalae</taxon>
        <taxon>rosids</taxon>
        <taxon>fabids</taxon>
        <taxon>Malpighiales</taxon>
        <taxon>Euphorbiaceae</taxon>
        <taxon>Crotonoideae</taxon>
        <taxon>Jatropheae</taxon>
        <taxon>Jatropha</taxon>
    </lineage>
</organism>
<dbReference type="SMR" id="A0A067L5B4"/>
<reference evidence="10 11" key="1">
    <citation type="journal article" date="2014" name="PLoS ONE">
        <title>Global Analysis of Gene Expression Profiles in Physic Nut (Jatropha curcas L.) Seedlings Exposed to Salt Stress.</title>
        <authorList>
            <person name="Zhang L."/>
            <person name="Zhang C."/>
            <person name="Wu P."/>
            <person name="Chen Y."/>
            <person name="Li M."/>
            <person name="Jiang H."/>
            <person name="Wu G."/>
        </authorList>
    </citation>
    <scope>NUCLEOTIDE SEQUENCE [LARGE SCALE GENOMIC DNA]</scope>
    <source>
        <strain evidence="11">cv. GZQX0401</strain>
        <tissue evidence="10">Young leaves</tissue>
    </source>
</reference>
<dbReference type="STRING" id="180498.A0A067L5B4"/>
<dbReference type="InterPro" id="IPR032474">
    <property type="entry name" value="Argonaute_N"/>
</dbReference>
<dbReference type="Pfam" id="PF02171">
    <property type="entry name" value="Piwi"/>
    <property type="match status" value="1"/>
</dbReference>
<dbReference type="SMART" id="SM00950">
    <property type="entry name" value="Piwi"/>
    <property type="match status" value="1"/>
</dbReference>
<dbReference type="EMBL" id="KK914298">
    <property type="protein sequence ID" value="KDP42423.1"/>
    <property type="molecule type" value="Genomic_DNA"/>
</dbReference>
<dbReference type="GO" id="GO:1990904">
    <property type="term" value="C:ribonucleoprotein complex"/>
    <property type="evidence" value="ECO:0007669"/>
    <property type="project" value="UniProtKB-KW"/>
</dbReference>
<comment type="similarity">
    <text evidence="1">Belongs to the argonaute family. Ago subfamily.</text>
</comment>
<dbReference type="GO" id="GO:0051607">
    <property type="term" value="P:defense response to virus"/>
    <property type="evidence" value="ECO:0007669"/>
    <property type="project" value="UniProtKB-ARBA"/>
</dbReference>
<evidence type="ECO:0000256" key="2">
    <source>
        <dbReference type="ARBA" id="ARBA00022491"/>
    </source>
</evidence>
<dbReference type="InterPro" id="IPR036085">
    <property type="entry name" value="PAZ_dom_sf"/>
</dbReference>
<keyword evidence="5" id="KW-0943">RNA-mediated gene silencing</keyword>
<dbReference type="Proteomes" id="UP000027138">
    <property type="component" value="Unassembled WGS sequence"/>
</dbReference>
<evidence type="ECO:0000256" key="5">
    <source>
        <dbReference type="ARBA" id="ARBA00023158"/>
    </source>
</evidence>
<dbReference type="InterPro" id="IPR012337">
    <property type="entry name" value="RNaseH-like_sf"/>
</dbReference>
<dbReference type="Pfam" id="PF08699">
    <property type="entry name" value="ArgoL1"/>
    <property type="match status" value="1"/>
</dbReference>
<keyword evidence="2" id="KW-0678">Repressor</keyword>
<keyword evidence="11" id="KW-1185">Reference proteome</keyword>
<evidence type="ECO:0000256" key="3">
    <source>
        <dbReference type="ARBA" id="ARBA00022845"/>
    </source>
</evidence>
<dbReference type="AlphaFoldDB" id="A0A067L5B4"/>
<dbReference type="SUPFAM" id="SSF53098">
    <property type="entry name" value="Ribonuclease H-like"/>
    <property type="match status" value="1"/>
</dbReference>
<dbReference type="Gene3D" id="2.170.260.10">
    <property type="entry name" value="paz domain"/>
    <property type="match status" value="1"/>
</dbReference>
<dbReference type="SMART" id="SM01163">
    <property type="entry name" value="DUF1785"/>
    <property type="match status" value="1"/>
</dbReference>
<feature type="region of interest" description="Disordered" evidence="7">
    <location>
        <begin position="1"/>
        <end position="49"/>
    </location>
</feature>
<evidence type="ECO:0000313" key="11">
    <source>
        <dbReference type="Proteomes" id="UP000027138"/>
    </source>
</evidence>
<dbReference type="CDD" id="cd02846">
    <property type="entry name" value="PAZ_argonaute_like"/>
    <property type="match status" value="1"/>
</dbReference>
<dbReference type="InterPro" id="IPR003100">
    <property type="entry name" value="PAZ_dom"/>
</dbReference>